<reference evidence="20" key="1">
    <citation type="journal article" date="2022" name="ISME J.">
        <title>Identification of active gaseous-alkane degraders at natural gas seeps.</title>
        <authorList>
            <person name="Farhan Ul Haque M."/>
            <person name="Hernandez M."/>
            <person name="Crombie A.T."/>
            <person name="Murrell J.C."/>
        </authorList>
    </citation>
    <scope>NUCLEOTIDE SEQUENCE</scope>
    <source>
        <strain evidence="20">PC2</strain>
    </source>
</reference>
<dbReference type="Proteomes" id="UP001139104">
    <property type="component" value="Unassembled WGS sequence"/>
</dbReference>
<evidence type="ECO:0000256" key="11">
    <source>
        <dbReference type="ARBA" id="ARBA00022840"/>
    </source>
</evidence>
<dbReference type="CDD" id="cd05387">
    <property type="entry name" value="BY-kinase"/>
    <property type="match status" value="1"/>
</dbReference>
<keyword evidence="10" id="KW-0418">Kinase</keyword>
<keyword evidence="9" id="KW-0547">Nucleotide-binding</keyword>
<evidence type="ECO:0000256" key="8">
    <source>
        <dbReference type="ARBA" id="ARBA00022692"/>
    </source>
</evidence>
<gene>
    <name evidence="20" type="ORF">K2U94_16875</name>
</gene>
<feature type="transmembrane region" description="Helical" evidence="17">
    <location>
        <begin position="457"/>
        <end position="477"/>
    </location>
</feature>
<evidence type="ECO:0000256" key="6">
    <source>
        <dbReference type="ARBA" id="ARBA00022519"/>
    </source>
</evidence>
<keyword evidence="12 17" id="KW-1133">Transmembrane helix</keyword>
<comment type="caution">
    <text evidence="20">The sequence shown here is derived from an EMBL/GenBank/DDBJ whole genome shotgun (WGS) entry which is preliminary data.</text>
</comment>
<dbReference type="EMBL" id="JAIVFP010000001">
    <property type="protein sequence ID" value="MCI4684416.1"/>
    <property type="molecule type" value="Genomic_DNA"/>
</dbReference>
<evidence type="ECO:0000313" key="20">
    <source>
        <dbReference type="EMBL" id="MCI4684416.1"/>
    </source>
</evidence>
<dbReference type="GO" id="GO:0004715">
    <property type="term" value="F:non-membrane spanning protein tyrosine kinase activity"/>
    <property type="evidence" value="ECO:0007669"/>
    <property type="project" value="UniProtKB-EC"/>
</dbReference>
<evidence type="ECO:0000259" key="18">
    <source>
        <dbReference type="Pfam" id="PF02706"/>
    </source>
</evidence>
<accession>A0ABS9ZA27</accession>
<dbReference type="PANTHER" id="PTHR32309">
    <property type="entry name" value="TYROSINE-PROTEIN KINASE"/>
    <property type="match status" value="1"/>
</dbReference>
<evidence type="ECO:0000256" key="12">
    <source>
        <dbReference type="ARBA" id="ARBA00022989"/>
    </source>
</evidence>
<dbReference type="EC" id="2.7.10.2" evidence="4"/>
<dbReference type="RefSeq" id="WP_243068312.1">
    <property type="nucleotide sequence ID" value="NZ_JAIVFP010000001.1"/>
</dbReference>
<dbReference type="InterPro" id="IPR050445">
    <property type="entry name" value="Bact_polysacc_biosynth/exp"/>
</dbReference>
<comment type="similarity">
    <text evidence="3">Belongs to the etk/wzc family.</text>
</comment>
<comment type="catalytic activity">
    <reaction evidence="15">
        <text>L-tyrosyl-[protein] + ATP = O-phospho-L-tyrosyl-[protein] + ADP + H(+)</text>
        <dbReference type="Rhea" id="RHEA:10596"/>
        <dbReference type="Rhea" id="RHEA-COMP:10136"/>
        <dbReference type="Rhea" id="RHEA-COMP:20101"/>
        <dbReference type="ChEBI" id="CHEBI:15378"/>
        <dbReference type="ChEBI" id="CHEBI:30616"/>
        <dbReference type="ChEBI" id="CHEBI:46858"/>
        <dbReference type="ChEBI" id="CHEBI:61978"/>
        <dbReference type="ChEBI" id="CHEBI:456216"/>
        <dbReference type="EC" id="2.7.10.2"/>
    </reaction>
</comment>
<dbReference type="PANTHER" id="PTHR32309:SF13">
    <property type="entry name" value="FERRIC ENTEROBACTIN TRANSPORT PROTEIN FEPE"/>
    <property type="match status" value="1"/>
</dbReference>
<evidence type="ECO:0000256" key="3">
    <source>
        <dbReference type="ARBA" id="ARBA00008883"/>
    </source>
</evidence>
<evidence type="ECO:0000256" key="13">
    <source>
        <dbReference type="ARBA" id="ARBA00023136"/>
    </source>
</evidence>
<dbReference type="InterPro" id="IPR025669">
    <property type="entry name" value="AAA_dom"/>
</dbReference>
<name>A0ABS9ZA27_9HYPH</name>
<keyword evidence="7 20" id="KW-0808">Transferase</keyword>
<dbReference type="NCBIfam" id="TIGR01007">
    <property type="entry name" value="eps_fam"/>
    <property type="match status" value="1"/>
</dbReference>
<evidence type="ECO:0000256" key="1">
    <source>
        <dbReference type="ARBA" id="ARBA00004429"/>
    </source>
</evidence>
<keyword evidence="6" id="KW-0997">Cell inner membrane</keyword>
<feature type="domain" description="Polysaccharide chain length determinant N-terminal" evidence="18">
    <location>
        <begin position="34"/>
        <end position="116"/>
    </location>
</feature>
<evidence type="ECO:0000256" key="2">
    <source>
        <dbReference type="ARBA" id="ARBA00007316"/>
    </source>
</evidence>
<dbReference type="Pfam" id="PF02706">
    <property type="entry name" value="Wzz"/>
    <property type="match status" value="1"/>
</dbReference>
<proteinExistence type="inferred from homology"/>
<feature type="domain" description="AAA" evidence="19">
    <location>
        <begin position="579"/>
        <end position="715"/>
    </location>
</feature>
<keyword evidence="11" id="KW-0067">ATP-binding</keyword>
<dbReference type="Gene3D" id="3.40.50.300">
    <property type="entry name" value="P-loop containing nucleotide triphosphate hydrolases"/>
    <property type="match status" value="1"/>
</dbReference>
<evidence type="ECO:0000256" key="9">
    <source>
        <dbReference type="ARBA" id="ARBA00022741"/>
    </source>
</evidence>
<dbReference type="InterPro" id="IPR005702">
    <property type="entry name" value="Wzc-like_C"/>
</dbReference>
<evidence type="ECO:0000259" key="19">
    <source>
        <dbReference type="Pfam" id="PF13614"/>
    </source>
</evidence>
<evidence type="ECO:0000313" key="21">
    <source>
        <dbReference type="Proteomes" id="UP001139104"/>
    </source>
</evidence>
<keyword evidence="14" id="KW-0829">Tyrosine-protein kinase</keyword>
<comment type="similarity">
    <text evidence="2">Belongs to the CpsD/CapB family.</text>
</comment>
<evidence type="ECO:0000256" key="10">
    <source>
        <dbReference type="ARBA" id="ARBA00022777"/>
    </source>
</evidence>
<evidence type="ECO:0000256" key="7">
    <source>
        <dbReference type="ARBA" id="ARBA00022679"/>
    </source>
</evidence>
<keyword evidence="8 17" id="KW-0812">Transmembrane</keyword>
<feature type="transmembrane region" description="Helical" evidence="17">
    <location>
        <begin position="40"/>
        <end position="60"/>
    </location>
</feature>
<evidence type="ECO:0000256" key="15">
    <source>
        <dbReference type="ARBA" id="ARBA00051245"/>
    </source>
</evidence>
<comment type="subcellular location">
    <subcellularLocation>
        <location evidence="1">Cell inner membrane</location>
        <topology evidence="1">Multi-pass membrane protein</topology>
    </subcellularLocation>
</comment>
<evidence type="ECO:0000256" key="17">
    <source>
        <dbReference type="SAM" id="Phobius"/>
    </source>
</evidence>
<keyword evidence="21" id="KW-1185">Reference proteome</keyword>
<protein>
    <recommendedName>
        <fullName evidence="4">non-specific protein-tyrosine kinase</fullName>
        <ecNumber evidence="4">2.7.10.2</ecNumber>
    </recommendedName>
</protein>
<organism evidence="20 21">
    <name type="scientific">Candidatus Rhodoblastus alkanivorans</name>
    <dbReference type="NCBI Taxonomy" id="2954117"/>
    <lineage>
        <taxon>Bacteria</taxon>
        <taxon>Pseudomonadati</taxon>
        <taxon>Pseudomonadota</taxon>
        <taxon>Alphaproteobacteria</taxon>
        <taxon>Hyphomicrobiales</taxon>
        <taxon>Rhodoblastaceae</taxon>
        <taxon>Rhodoblastus</taxon>
    </lineage>
</organism>
<dbReference type="InterPro" id="IPR003856">
    <property type="entry name" value="LPS_length_determ_N"/>
</dbReference>
<sequence>MLHSNMPQMNRDRRPAAAPSGEAGVGDMINFAFGLVRRQYPVILVSTALALALAVFYLRITPPTYKAEVQVMLDDRKAQYVKQESPLAEPDFDITRIESQIQIVRSSAVAIPVIKQMNLAQDPDLTSAPLSLSSIWRSIRNLFAPPDQTPPRTAADEPPEGLIAAFENRLRVNRVSFSNIIGISYSSRSPVRAAAVANAVANVFINDQMNSRFEANRRATAWLQDRLQRLGDQARAAERDVDAFKVSHNMVSSGGKPLDEQQITDLNARLVATRAQASDALARLNSYQAILHADAKNASTTEALGAVSDALSSPVINSLRTQYLELYRRESEWAARFGKNHVAVVNLRTRMRDVRNSIRDEVGRLAATAQSDYDVAVARQKSIEKQLDDAVSKSRGANSAEVALRDLEAKAKGYRSLYETFQHRYMGAVQQESYPISEARVIYPALPPDSKSKPKSALILALGAFGGVALGLGLGLLREMMDRVFRTSTEVETALQTPCLALTPRVQAPKSPKITDADIPLLDAERRQRIVPRRSSIDSSVVATPLSRYVEAIRAIKIGIDLSPSKTSNKVIGITSALPNEGKTTTAASLARLIAHGGGRVIAVDCDLRNPSLSASLAPGATTGLLEVLRGVRPLEEAIWRDRATDLAFLPVVWRRDPPFHTSEILASEATHKLFDRLRAAYDYVIVDLPPLSPLVDARAAASFTDCFVLVIEWGRTKVDVVQHALHNAPNVYENLVGAVLNKTDVKAMTHYDSHRSDYYSDRHYARYGATERV</sequence>
<evidence type="ECO:0000256" key="14">
    <source>
        <dbReference type="ARBA" id="ARBA00023137"/>
    </source>
</evidence>
<evidence type="ECO:0000256" key="16">
    <source>
        <dbReference type="SAM" id="MobiDB-lite"/>
    </source>
</evidence>
<keyword evidence="5" id="KW-1003">Cell membrane</keyword>
<evidence type="ECO:0000256" key="4">
    <source>
        <dbReference type="ARBA" id="ARBA00011903"/>
    </source>
</evidence>
<evidence type="ECO:0000256" key="5">
    <source>
        <dbReference type="ARBA" id="ARBA00022475"/>
    </source>
</evidence>
<feature type="region of interest" description="Disordered" evidence="16">
    <location>
        <begin position="1"/>
        <end position="21"/>
    </location>
</feature>
<dbReference type="InterPro" id="IPR027417">
    <property type="entry name" value="P-loop_NTPase"/>
</dbReference>
<keyword evidence="13 17" id="KW-0472">Membrane</keyword>
<dbReference type="Pfam" id="PF13614">
    <property type="entry name" value="AAA_31"/>
    <property type="match status" value="1"/>
</dbReference>
<dbReference type="SUPFAM" id="SSF52540">
    <property type="entry name" value="P-loop containing nucleoside triphosphate hydrolases"/>
    <property type="match status" value="1"/>
</dbReference>